<comment type="caution">
    <text evidence="2">The sequence shown here is derived from an EMBL/GenBank/DDBJ whole genome shotgun (WGS) entry which is preliminary data.</text>
</comment>
<dbReference type="eggNOG" id="COG0463">
    <property type="taxonomic scope" value="Bacteria"/>
</dbReference>
<dbReference type="EMBL" id="ADEF01000066">
    <property type="protein sequence ID" value="EFA96637.1"/>
    <property type="molecule type" value="Genomic_DNA"/>
</dbReference>
<feature type="domain" description="Glycosyltransferase 2-like" evidence="1">
    <location>
        <begin position="4"/>
        <end position="102"/>
    </location>
</feature>
<name>D1W1V3_9BACT</name>
<dbReference type="PANTHER" id="PTHR22916">
    <property type="entry name" value="GLYCOSYLTRANSFERASE"/>
    <property type="match status" value="1"/>
</dbReference>
<dbReference type="InterPro" id="IPR001173">
    <property type="entry name" value="Glyco_trans_2-like"/>
</dbReference>
<evidence type="ECO:0000259" key="1">
    <source>
        <dbReference type="Pfam" id="PF00535"/>
    </source>
</evidence>
<dbReference type="Proteomes" id="UP000004001">
    <property type="component" value="Unassembled WGS sequence"/>
</dbReference>
<proteinExistence type="predicted"/>
<keyword evidence="2" id="KW-0328">Glycosyltransferase</keyword>
<dbReference type="GO" id="GO:0016758">
    <property type="term" value="F:hexosyltransferase activity"/>
    <property type="evidence" value="ECO:0007669"/>
    <property type="project" value="UniProtKB-ARBA"/>
</dbReference>
<dbReference type="PANTHER" id="PTHR22916:SF3">
    <property type="entry name" value="UDP-GLCNAC:BETAGAL BETA-1,3-N-ACETYLGLUCOSAMINYLTRANSFERASE-LIKE PROTEIN 1"/>
    <property type="match status" value="1"/>
</dbReference>
<protein>
    <submittedName>
        <fullName evidence="2">Glycosyltransferase, group 2 family protein</fullName>
        <ecNumber evidence="2">2.4.-.-</ecNumber>
    </submittedName>
</protein>
<organism evidence="2 3">
    <name type="scientific">Hoylesella timonensis CRIS 5C-B1</name>
    <dbReference type="NCBI Taxonomy" id="679189"/>
    <lineage>
        <taxon>Bacteria</taxon>
        <taxon>Pseudomonadati</taxon>
        <taxon>Bacteroidota</taxon>
        <taxon>Bacteroidia</taxon>
        <taxon>Bacteroidales</taxon>
        <taxon>Prevotellaceae</taxon>
        <taxon>Hoylesella</taxon>
    </lineage>
</organism>
<sequence length="287" mass="33064">MIITVFTPTYNRAHLLPRLFESLVKQTYRDFEWIIVDDGSSDNTAEVINEWDADFPIRYYRKENGGKHTAINVGVKKANGELFLILDSDDSLPKDSLEIIAKQNDACSSKKDCAGVCGLMAHHNGERIGGGFPAEVLYESSLYLGYKLGVTGDLLEVFKASVLREFPFPEINGEKFCPEVLVWNRIAVKYKLYCFNKVVYYRDYLEGGLTDNIIKIRMKSPVATCMTYSEMLAYSIPIIQKIKAAINYWRFRCCVQTYTPQVPRVKYFWRIFRPIGYLVHIKDRKVI</sequence>
<evidence type="ECO:0000313" key="3">
    <source>
        <dbReference type="Proteomes" id="UP000004001"/>
    </source>
</evidence>
<gene>
    <name evidence="2" type="ORF">HMPREF9019_0388</name>
</gene>
<keyword evidence="3" id="KW-1185">Reference proteome</keyword>
<dbReference type="Pfam" id="PF00535">
    <property type="entry name" value="Glycos_transf_2"/>
    <property type="match status" value="1"/>
</dbReference>
<reference evidence="2 3" key="1">
    <citation type="submission" date="2009-12" db="EMBL/GenBank/DDBJ databases">
        <title>Genome Sequence of Prevotella timonensis CRIS 5C-B1.</title>
        <authorList>
            <person name="Durkin A.S."/>
            <person name="Madupu R."/>
            <person name="Torralba M."/>
            <person name="Methe B."/>
            <person name="Sutton G."/>
            <person name="Strausberg R.L."/>
            <person name="Nelson K.E."/>
        </authorList>
    </citation>
    <scope>NUCLEOTIDE SEQUENCE [LARGE SCALE GENOMIC DNA]</scope>
    <source>
        <strain evidence="2 3">CRIS 5C-B1</strain>
    </source>
</reference>
<keyword evidence="2" id="KW-0808">Transferase</keyword>
<dbReference type="Gene3D" id="3.90.550.10">
    <property type="entry name" value="Spore Coat Polysaccharide Biosynthesis Protein SpsA, Chain A"/>
    <property type="match status" value="1"/>
</dbReference>
<dbReference type="InterPro" id="IPR029044">
    <property type="entry name" value="Nucleotide-diphossugar_trans"/>
</dbReference>
<dbReference type="RefSeq" id="WP_008125817.1">
    <property type="nucleotide sequence ID" value="NZ_ADEF01000066.1"/>
</dbReference>
<dbReference type="EC" id="2.4.-.-" evidence="2"/>
<evidence type="ECO:0000313" key="2">
    <source>
        <dbReference type="EMBL" id="EFA96637.1"/>
    </source>
</evidence>
<accession>D1W1V3</accession>
<dbReference type="CDD" id="cd00761">
    <property type="entry name" value="Glyco_tranf_GTA_type"/>
    <property type="match status" value="1"/>
</dbReference>
<dbReference type="SUPFAM" id="SSF53448">
    <property type="entry name" value="Nucleotide-diphospho-sugar transferases"/>
    <property type="match status" value="1"/>
</dbReference>
<dbReference type="AlphaFoldDB" id="D1W1V3"/>